<sequence>MDYREALEATRRSGSRVRGRDEQEERTLARNVCPQKEGTILRIIIPAGAEINLLNLLEISSPGGICIIVRLPFLKRFFSGKDIAELFEEIKRAGGRIEFVD</sequence>
<feature type="compositionally biased region" description="Basic and acidic residues" evidence="1">
    <location>
        <begin position="18"/>
        <end position="28"/>
    </location>
</feature>
<evidence type="ECO:0000256" key="1">
    <source>
        <dbReference type="SAM" id="MobiDB-lite"/>
    </source>
</evidence>
<reference evidence="2 3" key="1">
    <citation type="submission" date="2016-02" db="EMBL/GenBank/DDBJ databases">
        <title>Comparison of Clostridium stercorarium subspecies using comparative genomics and transcriptomics.</title>
        <authorList>
            <person name="Schellenberg J."/>
            <person name="Thallinger G."/>
            <person name="Levin D.B."/>
            <person name="Zhang X."/>
            <person name="Alvare G."/>
            <person name="Fristensky B."/>
            <person name="Sparling R."/>
        </authorList>
    </citation>
    <scope>NUCLEOTIDE SEQUENCE [LARGE SCALE GENOMIC DNA]</scope>
    <source>
        <strain evidence="2 3">DSM 9219</strain>
    </source>
</reference>
<proteinExistence type="predicted"/>
<feature type="region of interest" description="Disordered" evidence="1">
    <location>
        <begin position="1"/>
        <end position="28"/>
    </location>
</feature>
<evidence type="ECO:0000313" key="3">
    <source>
        <dbReference type="Proteomes" id="UP000092931"/>
    </source>
</evidence>
<dbReference type="EMBL" id="CP014673">
    <property type="protein sequence ID" value="ANX00698.1"/>
    <property type="molecule type" value="Genomic_DNA"/>
</dbReference>
<protein>
    <submittedName>
        <fullName evidence="2">Uncharacterized protein</fullName>
    </submittedName>
</protein>
<accession>A0A1B1YIV7</accession>
<evidence type="ECO:0000313" key="2">
    <source>
        <dbReference type="EMBL" id="ANX00698.1"/>
    </source>
</evidence>
<name>A0A1B1YIV7_THEST</name>
<feature type="compositionally biased region" description="Basic and acidic residues" evidence="1">
    <location>
        <begin position="1"/>
        <end position="11"/>
    </location>
</feature>
<dbReference type="AlphaFoldDB" id="A0A1B1YIV7"/>
<gene>
    <name evidence="2" type="ORF">CSTERLE_03380</name>
</gene>
<organism evidence="2 3">
    <name type="scientific">Thermoclostridium stercorarium subsp. leptospartum DSM 9219</name>
    <dbReference type="NCBI Taxonomy" id="1346611"/>
    <lineage>
        <taxon>Bacteria</taxon>
        <taxon>Bacillati</taxon>
        <taxon>Bacillota</taxon>
        <taxon>Clostridia</taxon>
        <taxon>Eubacteriales</taxon>
        <taxon>Oscillospiraceae</taxon>
        <taxon>Thermoclostridium</taxon>
    </lineage>
</organism>
<dbReference type="Proteomes" id="UP000092931">
    <property type="component" value="Chromosome"/>
</dbReference>
<dbReference type="RefSeq" id="WP_065820600.1">
    <property type="nucleotide sequence ID" value="NZ_CP014673.1"/>
</dbReference>